<feature type="chain" id="PRO_5042159812" evidence="2">
    <location>
        <begin position="20"/>
        <end position="646"/>
    </location>
</feature>
<dbReference type="EMBL" id="JAEAOA010001501">
    <property type="protein sequence ID" value="KAK3580797.1"/>
    <property type="molecule type" value="Genomic_DNA"/>
</dbReference>
<feature type="compositionally biased region" description="Polar residues" evidence="1">
    <location>
        <begin position="586"/>
        <end position="602"/>
    </location>
</feature>
<reference evidence="3" key="3">
    <citation type="submission" date="2023-05" db="EMBL/GenBank/DDBJ databases">
        <authorList>
            <person name="Smith C.H."/>
        </authorList>
    </citation>
    <scope>NUCLEOTIDE SEQUENCE</scope>
    <source>
        <strain evidence="3">CHS0354</strain>
        <tissue evidence="3">Mantle</tissue>
    </source>
</reference>
<reference evidence="3" key="2">
    <citation type="journal article" date="2021" name="Genome Biol. Evol.">
        <title>Developing a high-quality reference genome for a parasitic bivalve with doubly uniparental inheritance (Bivalvia: Unionida).</title>
        <authorList>
            <person name="Smith C.H."/>
        </authorList>
    </citation>
    <scope>NUCLEOTIDE SEQUENCE</scope>
    <source>
        <strain evidence="3">CHS0354</strain>
        <tissue evidence="3">Mantle</tissue>
    </source>
</reference>
<accession>A0AAE0RW73</accession>
<evidence type="ECO:0000256" key="2">
    <source>
        <dbReference type="SAM" id="SignalP"/>
    </source>
</evidence>
<proteinExistence type="predicted"/>
<dbReference type="AlphaFoldDB" id="A0AAE0RW73"/>
<evidence type="ECO:0000313" key="3">
    <source>
        <dbReference type="EMBL" id="KAK3580797.1"/>
    </source>
</evidence>
<keyword evidence="4" id="KW-1185">Reference proteome</keyword>
<feature type="region of interest" description="Disordered" evidence="1">
    <location>
        <begin position="386"/>
        <end position="410"/>
    </location>
</feature>
<feature type="region of interest" description="Disordered" evidence="1">
    <location>
        <begin position="575"/>
        <end position="646"/>
    </location>
</feature>
<keyword evidence="2" id="KW-0732">Signal</keyword>
<gene>
    <name evidence="3" type="ORF">CHS0354_025137</name>
</gene>
<reference evidence="3" key="1">
    <citation type="journal article" date="2021" name="Genome Biol. Evol.">
        <title>A High-Quality Reference Genome for a Parasitic Bivalve with Doubly Uniparental Inheritance (Bivalvia: Unionida).</title>
        <authorList>
            <person name="Smith C.H."/>
        </authorList>
    </citation>
    <scope>NUCLEOTIDE SEQUENCE</scope>
    <source>
        <strain evidence="3">CHS0354</strain>
    </source>
</reference>
<protein>
    <submittedName>
        <fullName evidence="3">Uncharacterized protein</fullName>
    </submittedName>
</protein>
<comment type="caution">
    <text evidence="3">The sequence shown here is derived from an EMBL/GenBank/DDBJ whole genome shotgun (WGS) entry which is preliminary data.</text>
</comment>
<evidence type="ECO:0000256" key="1">
    <source>
        <dbReference type="SAM" id="MobiDB-lite"/>
    </source>
</evidence>
<sequence length="646" mass="68199">MRINLLLLLFLSFIGDVFSQRSPMMMFLGFPGPMVPGRFPVNGFVPRFAPFPSGFAGAPRMQPGFLGLPGPQPGFQGPIIPRGSVGSGFQMIPSGSMTGTSFPGSGQMNGMTNLVIPSPQFNGAASLFGPPGGPIADVRRVRIPFQQRHRNQPDNGVVLDRAVVQQWQRQRLTQGNGGQDMSIRQAPTIPQFSQDLSNSVDSFPTIPAQQSGSNGVSSSVSTSPMLAPVPNFPSLGFPGTIIIPQQQPGLSAQPSGIPLTSPSGFGPSSSLFGQRDQFQGIIADTNGQFQQEMTGFPTQSQAPIIGPSITETFMTRFQPLPQNVENFRQQLQTGRAGTGVDTAFPMVPSDKPAFSIQFQNNEPVRAIPAESSQVANRVVQSSNASINAPTGQAFPNQFQFTDPSSSQSQATVNVQPVFGHNDLPNVNPSNNQIPSQQVNSQVPSNNVFKFGLQPSVPSQGSGLTDPKSLSAEQFRAATNVVTAPVAPPLDVSNRIPDLPQAAQTHSFINLLSSPSDFSFFADQSRKDSKTTTNLVDSQSIDSNQRVIFSMDSKGPAVRLQQVDSAPQNTFEGVGVSQLPASAPKGGNNSQSFSFTVSGNSNRVKVEPPSPPSVGLTGPSQTGNTPDKPKAAAAGAHDNPSAAPIVA</sequence>
<evidence type="ECO:0000313" key="4">
    <source>
        <dbReference type="Proteomes" id="UP001195483"/>
    </source>
</evidence>
<name>A0AAE0RW73_9BIVA</name>
<feature type="signal peptide" evidence="2">
    <location>
        <begin position="1"/>
        <end position="19"/>
    </location>
</feature>
<dbReference type="Proteomes" id="UP001195483">
    <property type="component" value="Unassembled WGS sequence"/>
</dbReference>
<organism evidence="3 4">
    <name type="scientific">Potamilus streckersoni</name>
    <dbReference type="NCBI Taxonomy" id="2493646"/>
    <lineage>
        <taxon>Eukaryota</taxon>
        <taxon>Metazoa</taxon>
        <taxon>Spiralia</taxon>
        <taxon>Lophotrochozoa</taxon>
        <taxon>Mollusca</taxon>
        <taxon>Bivalvia</taxon>
        <taxon>Autobranchia</taxon>
        <taxon>Heteroconchia</taxon>
        <taxon>Palaeoheterodonta</taxon>
        <taxon>Unionida</taxon>
        <taxon>Unionoidea</taxon>
        <taxon>Unionidae</taxon>
        <taxon>Ambleminae</taxon>
        <taxon>Lampsilini</taxon>
        <taxon>Potamilus</taxon>
    </lineage>
</organism>